<organism evidence="1">
    <name type="scientific">European mountain ash ringspot-associated virus (isolate Sorbus aucuparia)</name>
    <name type="common">EMARAV</name>
    <dbReference type="NCBI Taxonomy" id="1980426"/>
    <lineage>
        <taxon>Viruses</taxon>
        <taxon>Riboviria</taxon>
        <taxon>Orthornavirae</taxon>
        <taxon>Negarnaviricota</taxon>
        <taxon>Polyploviricotina</taxon>
        <taxon>Bunyaviricetes</taxon>
        <taxon>Elliovirales</taxon>
        <taxon>Fimoviridae</taxon>
        <taxon>Emaravirus</taxon>
        <taxon>Emaravirus sorbi</taxon>
    </lineage>
</organism>
<sequence length="229" mass="26630">MESSTMKAITNQTMKVLSTSSCRVSSERLKMATWQLISSDFELDIMNTYCDLYYACTAHNLELKTMIFQEPQKRTNDGVLVSRDEAKTFVRIYVSFHMLLGDINELLHHGLSTFENSPLKDMTAYLVYGEEYVRMLFQDIISRRIIPAYQLFLTKVPKEFPKVTYGSSEYYYMVTVHNYLSSRSIAGNSHKFSINDHVIIRTAEEHLMWYNSQYYKKSSTEDKNQSGSS</sequence>
<organismHost>
    <name type="scientific">Sorbus aucuparia</name>
    <name type="common">European mountain ash</name>
    <name type="synonym">Rowan</name>
    <dbReference type="NCBI Taxonomy" id="36599"/>
</organismHost>
<dbReference type="InterPro" id="IPR049107">
    <property type="entry name" value="ABC_AB"/>
</dbReference>
<protein>
    <submittedName>
        <fullName evidence="1">P27</fullName>
    </submittedName>
</protein>
<dbReference type="Pfam" id="PF21707">
    <property type="entry name" value="ABC_AB"/>
    <property type="match status" value="1"/>
</dbReference>
<organismHost>
    <name type="scientific">Eriophyes pyri</name>
    <name type="common">pearleaf blister mite</name>
    <dbReference type="NCBI Taxonomy" id="483436"/>
</organismHost>
<proteinExistence type="predicted"/>
<name>A0A4U8YZ53_EMARV</name>
<reference evidence="1" key="1">
    <citation type="submission" date="2019-03" db="EMBL/GenBank/DDBJ databases">
        <authorList>
            <person name="Von Bargen S."/>
        </authorList>
    </citation>
    <scope>NUCLEOTIDE SEQUENCE</scope>
    <source>
        <strain evidence="1">E51609</strain>
    </source>
</reference>
<evidence type="ECO:0000313" key="1">
    <source>
        <dbReference type="EMBL" id="VFU05383.1"/>
    </source>
</evidence>
<gene>
    <name evidence="1" type="primary">p27</name>
</gene>
<accession>A0A4U8YZ53</accession>
<dbReference type="EMBL" id="LR536383">
    <property type="protein sequence ID" value="VFU05383.1"/>
    <property type="molecule type" value="Viral_cRNA"/>
</dbReference>